<dbReference type="InterPro" id="IPR017746">
    <property type="entry name" value="Cellulose_synthase_operon_BcsQ"/>
</dbReference>
<evidence type="ECO:0000256" key="2">
    <source>
        <dbReference type="ARBA" id="ARBA00022840"/>
    </source>
</evidence>
<evidence type="ECO:0000313" key="3">
    <source>
        <dbReference type="EMBL" id="OHX10439.1"/>
    </source>
</evidence>
<dbReference type="GO" id="GO:0016887">
    <property type="term" value="F:ATP hydrolysis activity"/>
    <property type="evidence" value="ECO:0007669"/>
    <property type="project" value="TreeGrafter"/>
</dbReference>
<dbReference type="AlphaFoldDB" id="A0A1S1WT24"/>
<keyword evidence="1" id="KW-0547">Nucleotide-binding</keyword>
<dbReference type="GO" id="GO:0009898">
    <property type="term" value="C:cytoplasmic side of plasma membrane"/>
    <property type="evidence" value="ECO:0007669"/>
    <property type="project" value="TreeGrafter"/>
</dbReference>
<dbReference type="EMBL" id="MKCT01000019">
    <property type="protein sequence ID" value="OHX20041.1"/>
    <property type="molecule type" value="Genomic_DNA"/>
</dbReference>
<dbReference type="Pfam" id="PF06564">
    <property type="entry name" value="CBP_BcsQ"/>
    <property type="match status" value="1"/>
</dbReference>
<gene>
    <name evidence="4" type="ORF">BI344_15430</name>
    <name evidence="3" type="ORF">BI347_21925</name>
</gene>
<sequence>MAILAVCGVKGGCGATTVAASLALLWQRQQRPVLAMDLCRQNLLRLHFGMAWDEGDGWRSRLDAGADWMRAAWEVGDHHLTLVPHGRVEVDVDQGEPQGDDWLRDELALLEKQAGQRTVLDLPARGVAERQQGLNAANHALVMLSAEPASCALLEMAEAELLASGLPSERILFAINHFNPLRQLDGDVELMLRKTLGPRLAPLPIHRDEAVREAFAKQRPLFDYAPESQAADDLRQLATWLSVRLDADRGGA</sequence>
<keyword evidence="6" id="KW-1185">Reference proteome</keyword>
<evidence type="ECO:0000313" key="4">
    <source>
        <dbReference type="EMBL" id="OHX20041.1"/>
    </source>
</evidence>
<dbReference type="InterPro" id="IPR050625">
    <property type="entry name" value="ParA/MinD_ATPase"/>
</dbReference>
<protein>
    <submittedName>
        <fullName evidence="3">Cellulose synthase operon protein YhjQ</fullName>
    </submittedName>
</protein>
<dbReference type="NCBIfam" id="TIGR03371">
    <property type="entry name" value="cellulose_yhjQ"/>
    <property type="match status" value="1"/>
</dbReference>
<dbReference type="Proteomes" id="UP000180280">
    <property type="component" value="Unassembled WGS sequence"/>
</dbReference>
<dbReference type="GO" id="GO:0051782">
    <property type="term" value="P:negative regulation of cell division"/>
    <property type="evidence" value="ECO:0007669"/>
    <property type="project" value="TreeGrafter"/>
</dbReference>
<proteinExistence type="predicted"/>
<comment type="caution">
    <text evidence="3">The sequence shown here is derived from an EMBL/GenBank/DDBJ whole genome shotgun (WGS) entry which is preliminary data.</text>
</comment>
<keyword evidence="2" id="KW-0067">ATP-binding</keyword>
<dbReference type="GO" id="GO:0005829">
    <property type="term" value="C:cytosol"/>
    <property type="evidence" value="ECO:0007669"/>
    <property type="project" value="TreeGrafter"/>
</dbReference>
<dbReference type="STRING" id="1903179.BI347_21925"/>
<name>A0A1S1WT24_9NEIS</name>
<dbReference type="Gene3D" id="3.40.50.300">
    <property type="entry name" value="P-loop containing nucleotide triphosphate hydrolases"/>
    <property type="match status" value="1"/>
</dbReference>
<evidence type="ECO:0000313" key="6">
    <source>
        <dbReference type="Proteomes" id="UP000180280"/>
    </source>
</evidence>
<dbReference type="PANTHER" id="PTHR43384:SF4">
    <property type="entry name" value="CELLULOSE BIOSYNTHESIS PROTEIN BCSQ-RELATED"/>
    <property type="match status" value="1"/>
</dbReference>
<dbReference type="GO" id="GO:0005524">
    <property type="term" value="F:ATP binding"/>
    <property type="evidence" value="ECO:0007669"/>
    <property type="project" value="UniProtKB-KW"/>
</dbReference>
<reference evidence="5 6" key="1">
    <citation type="submission" date="2016-09" db="EMBL/GenBank/DDBJ databases">
        <title>Chromobacterium muskegensis sp. nov., an insecticidal bacterium isolated from Sphagnum bogs.</title>
        <authorList>
            <person name="Sparks M.E."/>
            <person name="Blackburn M.B."/>
            <person name="Gundersen-Rindal D.E."/>
            <person name="Mitchell A."/>
            <person name="Farrar R."/>
            <person name="Kuhar D."/>
        </authorList>
    </citation>
    <scope>NUCLEOTIDE SEQUENCE [LARGE SCALE GENOMIC DNA]</scope>
    <source>
        <strain evidence="4 6">14B-1</strain>
        <strain evidence="3 5">37-2</strain>
    </source>
</reference>
<dbReference type="RefSeq" id="WP_071113016.1">
    <property type="nucleotide sequence ID" value="NZ_MKCS01000004.1"/>
</dbReference>
<organism evidence="3 5">
    <name type="scientific">Chromobacterium sphagni</name>
    <dbReference type="NCBI Taxonomy" id="1903179"/>
    <lineage>
        <taxon>Bacteria</taxon>
        <taxon>Pseudomonadati</taxon>
        <taxon>Pseudomonadota</taxon>
        <taxon>Betaproteobacteria</taxon>
        <taxon>Neisseriales</taxon>
        <taxon>Chromobacteriaceae</taxon>
        <taxon>Chromobacterium</taxon>
    </lineage>
</organism>
<evidence type="ECO:0000256" key="1">
    <source>
        <dbReference type="ARBA" id="ARBA00022741"/>
    </source>
</evidence>
<evidence type="ECO:0000313" key="5">
    <source>
        <dbReference type="Proteomes" id="UP000180088"/>
    </source>
</evidence>
<dbReference type="EMBL" id="MKCS01000004">
    <property type="protein sequence ID" value="OHX10439.1"/>
    <property type="molecule type" value="Genomic_DNA"/>
</dbReference>
<accession>A0A1S1WT24</accession>
<dbReference type="SUPFAM" id="SSF52540">
    <property type="entry name" value="P-loop containing nucleoside triphosphate hydrolases"/>
    <property type="match status" value="1"/>
</dbReference>
<dbReference type="Proteomes" id="UP000180088">
    <property type="component" value="Unassembled WGS sequence"/>
</dbReference>
<dbReference type="InterPro" id="IPR027417">
    <property type="entry name" value="P-loop_NTPase"/>
</dbReference>
<dbReference type="OrthoDB" id="5288747at2"/>
<dbReference type="PANTHER" id="PTHR43384">
    <property type="entry name" value="SEPTUM SITE-DETERMINING PROTEIN MIND HOMOLOG, CHLOROPLASTIC-RELATED"/>
    <property type="match status" value="1"/>
</dbReference>